<dbReference type="PANTHER" id="PTHR10429:SF0">
    <property type="entry name" value="DNA-3-METHYLADENINE GLYCOSYLASE"/>
    <property type="match status" value="1"/>
</dbReference>
<accession>A0ABY6CMJ6</accession>
<evidence type="ECO:0000313" key="7">
    <source>
        <dbReference type="Proteomes" id="UP001065174"/>
    </source>
</evidence>
<evidence type="ECO:0000256" key="3">
    <source>
        <dbReference type="ARBA" id="ARBA00022801"/>
    </source>
</evidence>
<sequence length="199" mass="22087">MVNNINIIPKSFYQGDDVVKIAKQLIGKTLVTHLDGQLCKGKIVETEAYRGWGDKACHASEGKRTPRTETMYLAGGCAYVYLCYGIHHLFNVVTNVAGKADAVLIRAIEPIEGMDSMVARTNHQTKVSNGPGKLCKAMGIDMRLNKKELNSELLWIEDAKAVELKDLVISTRVGVGYAGEDALLPWRFYLKDNDWVSKL</sequence>
<evidence type="ECO:0000256" key="2">
    <source>
        <dbReference type="ARBA" id="ARBA00022763"/>
    </source>
</evidence>
<dbReference type="CDD" id="cd00540">
    <property type="entry name" value="AAG"/>
    <property type="match status" value="1"/>
</dbReference>
<dbReference type="Gene3D" id="3.10.300.10">
    <property type="entry name" value="Methylpurine-DNA glycosylase (MPG)"/>
    <property type="match status" value="1"/>
</dbReference>
<dbReference type="PANTHER" id="PTHR10429">
    <property type="entry name" value="DNA-3-METHYLADENINE GLYCOSYLASE"/>
    <property type="match status" value="1"/>
</dbReference>
<proteinExistence type="inferred from homology"/>
<dbReference type="InterPro" id="IPR036995">
    <property type="entry name" value="MPG_sf"/>
</dbReference>
<keyword evidence="2 5" id="KW-0227">DNA damage</keyword>
<dbReference type="EMBL" id="CP106679">
    <property type="protein sequence ID" value="UXP31731.1"/>
    <property type="molecule type" value="Genomic_DNA"/>
</dbReference>
<dbReference type="EC" id="3.2.2.-" evidence="5"/>
<dbReference type="InterPro" id="IPR003180">
    <property type="entry name" value="MPG"/>
</dbReference>
<reference evidence="6" key="1">
    <citation type="submission" date="2022-09" db="EMBL/GenBank/DDBJ databases">
        <title>Comparative genomics and taxonomic characterization of three novel marine species of genus Reichenbachiella exhibiting antioxidant and polysaccharide degradation activities.</title>
        <authorList>
            <person name="Muhammad N."/>
            <person name="Lee Y.-J."/>
            <person name="Ko J."/>
            <person name="Kim S.-G."/>
        </authorList>
    </citation>
    <scope>NUCLEOTIDE SEQUENCE</scope>
    <source>
        <strain evidence="6">BKB1-1</strain>
    </source>
</reference>
<dbReference type="HAMAP" id="MF_00527">
    <property type="entry name" value="3MGH"/>
    <property type="match status" value="1"/>
</dbReference>
<keyword evidence="7" id="KW-1185">Reference proteome</keyword>
<organism evidence="6 7">
    <name type="scientific">Reichenbachiella agarivorans</name>
    <dbReference type="NCBI Taxonomy" id="2979464"/>
    <lineage>
        <taxon>Bacteria</taxon>
        <taxon>Pseudomonadati</taxon>
        <taxon>Bacteroidota</taxon>
        <taxon>Cytophagia</taxon>
        <taxon>Cytophagales</taxon>
        <taxon>Reichenbachiellaceae</taxon>
        <taxon>Reichenbachiella</taxon>
    </lineage>
</organism>
<dbReference type="Pfam" id="PF02245">
    <property type="entry name" value="Pur_DNA_glyco"/>
    <property type="match status" value="1"/>
</dbReference>
<evidence type="ECO:0000256" key="4">
    <source>
        <dbReference type="ARBA" id="ARBA00023204"/>
    </source>
</evidence>
<evidence type="ECO:0000256" key="1">
    <source>
        <dbReference type="ARBA" id="ARBA00009232"/>
    </source>
</evidence>
<dbReference type="Proteomes" id="UP001065174">
    <property type="component" value="Chromosome"/>
</dbReference>
<dbReference type="SUPFAM" id="SSF50486">
    <property type="entry name" value="FMT C-terminal domain-like"/>
    <property type="match status" value="1"/>
</dbReference>
<evidence type="ECO:0000256" key="5">
    <source>
        <dbReference type="HAMAP-Rule" id="MF_00527"/>
    </source>
</evidence>
<keyword evidence="4 5" id="KW-0234">DNA repair</keyword>
<name>A0ABY6CMJ6_9BACT</name>
<dbReference type="NCBIfam" id="TIGR00567">
    <property type="entry name" value="3mg"/>
    <property type="match status" value="1"/>
</dbReference>
<dbReference type="RefSeq" id="WP_262309170.1">
    <property type="nucleotide sequence ID" value="NZ_CP106679.1"/>
</dbReference>
<comment type="similarity">
    <text evidence="1 5">Belongs to the DNA glycosylase MPG family.</text>
</comment>
<gene>
    <name evidence="6" type="ORF">N6H18_15385</name>
</gene>
<protein>
    <recommendedName>
        <fullName evidence="5">Putative 3-methyladenine DNA glycosylase</fullName>
        <ecNumber evidence="5">3.2.2.-</ecNumber>
    </recommendedName>
</protein>
<keyword evidence="3 5" id="KW-0378">Hydrolase</keyword>
<evidence type="ECO:0000313" key="6">
    <source>
        <dbReference type="EMBL" id="UXP31731.1"/>
    </source>
</evidence>
<dbReference type="InterPro" id="IPR011034">
    <property type="entry name" value="Formyl_transferase-like_C_sf"/>
</dbReference>